<dbReference type="HOGENOM" id="CLU_146576_0_0_11"/>
<dbReference type="AlphaFoldDB" id="Q8NQZ3"/>
<dbReference type="GO" id="GO:0016627">
    <property type="term" value="F:oxidoreductase activity, acting on the CH-CH group of donors"/>
    <property type="evidence" value="ECO:0007669"/>
    <property type="project" value="InterPro"/>
</dbReference>
<keyword evidence="2" id="KW-1185">Reference proteome</keyword>
<dbReference type="EMBL" id="BA000036">
    <property type="protein sequence ID" value="BAB98671.1"/>
    <property type="molecule type" value="Genomic_DNA"/>
</dbReference>
<evidence type="ECO:0000313" key="1">
    <source>
        <dbReference type="EMBL" id="BAB98671.1"/>
    </source>
</evidence>
<name>Q8NQZ3_CORGL</name>
<dbReference type="PATRIC" id="fig|196627.13.peg.1254"/>
<protein>
    <submittedName>
        <fullName evidence="1">Uncharacterized protein</fullName>
    </submittedName>
</protein>
<dbReference type="Proteomes" id="UP000000582">
    <property type="component" value="Chromosome"/>
</dbReference>
<accession>Q8NQZ3</accession>
<dbReference type="Gene3D" id="2.40.110.10">
    <property type="entry name" value="Butyryl-CoA Dehydrogenase, subunit A, domain 2"/>
    <property type="match status" value="1"/>
</dbReference>
<dbReference type="STRING" id="196627.cg1442"/>
<dbReference type="InterPro" id="IPR046373">
    <property type="entry name" value="Acyl-CoA_Oxase/DH_mid-dom_sf"/>
</dbReference>
<dbReference type="BioCyc" id="CORYNE:G18NG-10851-MONOMER"/>
<dbReference type="eggNOG" id="COG1960">
    <property type="taxonomic scope" value="Bacteria"/>
</dbReference>
<dbReference type="SUPFAM" id="SSF56645">
    <property type="entry name" value="Acyl-CoA dehydrogenase NM domain-like"/>
    <property type="match status" value="1"/>
</dbReference>
<sequence length="149" mass="15770">MCEHRMTLDYFKASGTDYALGLAAESEGARRTGITGMASAFKEFAGCGEIDLEATRVEGGLKVSGKLRWASNLCEDPVIVPAAKTAEGLQLLFALGAETEGVTLGSSLALLGLNATACAWVSFEDVFIPGAQILSHDFLTLWHRCAQPS</sequence>
<evidence type="ECO:0000313" key="2">
    <source>
        <dbReference type="Proteomes" id="UP000000582"/>
    </source>
</evidence>
<proteinExistence type="predicted"/>
<organism evidence="1 2">
    <name type="scientific">Corynebacterium glutamicum (strain ATCC 13032 / DSM 20300 / JCM 1318 / BCRC 11384 / CCUG 27702 / LMG 3730 / NBRC 12168 / NCIMB 10025 / NRRL B-2784 / 534)</name>
    <dbReference type="NCBI Taxonomy" id="196627"/>
    <lineage>
        <taxon>Bacteria</taxon>
        <taxon>Bacillati</taxon>
        <taxon>Actinomycetota</taxon>
        <taxon>Actinomycetes</taxon>
        <taxon>Mycobacteriales</taxon>
        <taxon>Corynebacteriaceae</taxon>
        <taxon>Corynebacterium</taxon>
    </lineage>
</organism>
<gene>
    <name evidence="1" type="ordered locus">Cgl1278</name>
</gene>
<dbReference type="InterPro" id="IPR009100">
    <property type="entry name" value="AcylCoA_DH/oxidase_NM_dom_sf"/>
</dbReference>
<dbReference type="KEGG" id="cgl:Cgl1278"/>
<dbReference type="OrthoDB" id="3258691at2"/>
<reference evidence="2" key="1">
    <citation type="journal article" date="2003" name="Appl. Microbiol. Biotechnol.">
        <title>The Corynebacterium glutamicum genome: features and impacts on biotechnological processes.</title>
        <authorList>
            <person name="Ikeda M."/>
            <person name="Nakagawa S."/>
        </authorList>
    </citation>
    <scope>NUCLEOTIDE SEQUENCE [LARGE SCALE GENOMIC DNA]</scope>
    <source>
        <strain evidence="2">ATCC 13032 / DSM 20300 / BCRC 11384 / JCM 1318 / LMG 3730 / NCIMB 10025</strain>
    </source>
</reference>